<feature type="transmembrane region" description="Helical" evidence="6">
    <location>
        <begin position="53"/>
        <end position="74"/>
    </location>
</feature>
<comment type="caution">
    <text evidence="8">The sequence shown here is derived from an EMBL/GenBank/DDBJ whole genome shotgun (WGS) entry which is preliminary data.</text>
</comment>
<dbReference type="PROSITE" id="PS50928">
    <property type="entry name" value="ABC_TM1"/>
    <property type="match status" value="1"/>
</dbReference>
<keyword evidence="9" id="KW-1185">Reference proteome</keyword>
<dbReference type="RefSeq" id="WP_120978892.1">
    <property type="nucleotide sequence ID" value="NZ_RBZM01000009.1"/>
</dbReference>
<evidence type="ECO:0000259" key="7">
    <source>
        <dbReference type="PROSITE" id="PS50928"/>
    </source>
</evidence>
<evidence type="ECO:0000313" key="8">
    <source>
        <dbReference type="EMBL" id="RKP48754.1"/>
    </source>
</evidence>
<evidence type="ECO:0000256" key="6">
    <source>
        <dbReference type="RuleBase" id="RU363032"/>
    </source>
</evidence>
<keyword evidence="4 6" id="KW-1133">Transmembrane helix</keyword>
<evidence type="ECO:0000256" key="1">
    <source>
        <dbReference type="ARBA" id="ARBA00004141"/>
    </source>
</evidence>
<protein>
    <submittedName>
        <fullName evidence="8">ABC transporter permease</fullName>
    </submittedName>
</protein>
<keyword evidence="2 6" id="KW-0813">Transport</keyword>
<feature type="domain" description="ABC transmembrane type-1" evidence="7">
    <location>
        <begin position="15"/>
        <end position="194"/>
    </location>
</feature>
<dbReference type="InterPro" id="IPR051204">
    <property type="entry name" value="ABC_transp_perm/SBD"/>
</dbReference>
<dbReference type="InterPro" id="IPR035906">
    <property type="entry name" value="MetI-like_sf"/>
</dbReference>
<dbReference type="Proteomes" id="UP000282076">
    <property type="component" value="Unassembled WGS sequence"/>
</dbReference>
<evidence type="ECO:0000313" key="9">
    <source>
        <dbReference type="Proteomes" id="UP000282076"/>
    </source>
</evidence>
<sequence>MSYLFDHPDKVMPFFWEHVRLTFTSLLIALCIALPLGFVIAKYRKLQAPVTSVLGIIYTIPSMALYAALIPYTGLGKTTAMIGLVAYAQMILVRNVVAAIQGIDPMMIEAAKGMGMSKRQIVFRIEVPLAVPVVLAGIRVATVSIISIGTVAAWIGAGGLGRLIYQGLNHDHTGKIVAGTVTIALLAIGADLLFRIVEKIFSPRTA</sequence>
<name>A0A494XL16_9BACL</name>
<evidence type="ECO:0000256" key="2">
    <source>
        <dbReference type="ARBA" id="ARBA00022448"/>
    </source>
</evidence>
<dbReference type="GO" id="GO:0005886">
    <property type="term" value="C:plasma membrane"/>
    <property type="evidence" value="ECO:0007669"/>
    <property type="project" value="UniProtKB-SubCell"/>
</dbReference>
<reference evidence="8 9" key="1">
    <citation type="submission" date="2018-10" db="EMBL/GenBank/DDBJ databases">
        <title>Cohnella sp. M2MS4P-1, whole genome shotgun sequence.</title>
        <authorList>
            <person name="Tuo L."/>
        </authorList>
    </citation>
    <scope>NUCLEOTIDE SEQUENCE [LARGE SCALE GENOMIC DNA]</scope>
    <source>
        <strain evidence="8 9">M2MS4P-1</strain>
    </source>
</reference>
<dbReference type="Gene3D" id="1.10.3720.10">
    <property type="entry name" value="MetI-like"/>
    <property type="match status" value="1"/>
</dbReference>
<dbReference type="OrthoDB" id="9801163at2"/>
<feature type="transmembrane region" description="Helical" evidence="6">
    <location>
        <begin position="80"/>
        <end position="100"/>
    </location>
</feature>
<keyword evidence="3 6" id="KW-0812">Transmembrane</keyword>
<evidence type="ECO:0000256" key="5">
    <source>
        <dbReference type="ARBA" id="ARBA00023136"/>
    </source>
</evidence>
<dbReference type="EMBL" id="RBZM01000009">
    <property type="protein sequence ID" value="RKP48754.1"/>
    <property type="molecule type" value="Genomic_DNA"/>
</dbReference>
<dbReference type="GO" id="GO:0031460">
    <property type="term" value="P:glycine betaine transport"/>
    <property type="evidence" value="ECO:0007669"/>
    <property type="project" value="TreeGrafter"/>
</dbReference>
<comment type="subcellular location">
    <subcellularLocation>
        <location evidence="6">Cell membrane</location>
        <topology evidence="6">Multi-pass membrane protein</topology>
    </subcellularLocation>
    <subcellularLocation>
        <location evidence="1">Membrane</location>
        <topology evidence="1">Multi-pass membrane protein</topology>
    </subcellularLocation>
</comment>
<dbReference type="PANTHER" id="PTHR30177:SF4">
    <property type="entry name" value="OSMOPROTECTANT IMPORT PERMEASE PROTEIN OSMW"/>
    <property type="match status" value="1"/>
</dbReference>
<dbReference type="GO" id="GO:0055085">
    <property type="term" value="P:transmembrane transport"/>
    <property type="evidence" value="ECO:0007669"/>
    <property type="project" value="InterPro"/>
</dbReference>
<dbReference type="Pfam" id="PF00528">
    <property type="entry name" value="BPD_transp_1"/>
    <property type="match status" value="1"/>
</dbReference>
<organism evidence="8 9">
    <name type="scientific">Cohnella endophytica</name>
    <dbReference type="NCBI Taxonomy" id="2419778"/>
    <lineage>
        <taxon>Bacteria</taxon>
        <taxon>Bacillati</taxon>
        <taxon>Bacillota</taxon>
        <taxon>Bacilli</taxon>
        <taxon>Bacillales</taxon>
        <taxon>Paenibacillaceae</taxon>
        <taxon>Cohnella</taxon>
    </lineage>
</organism>
<proteinExistence type="inferred from homology"/>
<dbReference type="AlphaFoldDB" id="A0A494XL16"/>
<dbReference type="PANTHER" id="PTHR30177">
    <property type="entry name" value="GLYCINE BETAINE/L-PROLINE TRANSPORT SYSTEM PERMEASE PROTEIN PROW"/>
    <property type="match status" value="1"/>
</dbReference>
<dbReference type="CDD" id="cd06261">
    <property type="entry name" value="TM_PBP2"/>
    <property type="match status" value="1"/>
</dbReference>
<evidence type="ECO:0000256" key="3">
    <source>
        <dbReference type="ARBA" id="ARBA00022692"/>
    </source>
</evidence>
<feature type="transmembrane region" description="Helical" evidence="6">
    <location>
        <begin position="144"/>
        <end position="164"/>
    </location>
</feature>
<keyword evidence="5 6" id="KW-0472">Membrane</keyword>
<accession>A0A494XL16</accession>
<gene>
    <name evidence="8" type="ORF">D7Z26_20460</name>
</gene>
<dbReference type="InterPro" id="IPR000515">
    <property type="entry name" value="MetI-like"/>
</dbReference>
<evidence type="ECO:0000256" key="4">
    <source>
        <dbReference type="ARBA" id="ARBA00022989"/>
    </source>
</evidence>
<feature type="transmembrane region" description="Helical" evidence="6">
    <location>
        <begin position="20"/>
        <end position="41"/>
    </location>
</feature>
<feature type="transmembrane region" description="Helical" evidence="6">
    <location>
        <begin position="176"/>
        <end position="197"/>
    </location>
</feature>
<comment type="similarity">
    <text evidence="6">Belongs to the binding-protein-dependent transport system permease family.</text>
</comment>
<dbReference type="SUPFAM" id="SSF161098">
    <property type="entry name" value="MetI-like"/>
    <property type="match status" value="1"/>
</dbReference>